<dbReference type="AlphaFoldDB" id="A7HRT0"/>
<dbReference type="Proteomes" id="UP000006377">
    <property type="component" value="Chromosome"/>
</dbReference>
<sequence>MNDTKEVVYPWFVLLSFSVMFFLVTAGTFTSLGVVLPDMVSELGWDWTAAGLGFTLLGVSCGLSSYPPAYMIRKFGVRATVLFGTVILVAGFLLLYIVQDVPTYFIAMLLAGTGFSFVATVPGTYMIARCFKKQSMAFGIYFTIGGVGGIAGPLIYFAAVGVWDEWRMHWMIVAILMAVSGVITAAFLREGEAEDRRADVIANAAVDESASGVYVTRQKWTAMQALRTPQFYIIAAGYVAFLLCGITVNSLSVGHLTEIGIGMAVAGGLLSFESFLNAASRAVSGFIGEYVDPKLLLIVSLALLVVGMIGLGIGTTWLALMVYAVGIGIGYGTTFLATSVLLMNYFGRNAYLELFSFMNVAATLASFGPFLGGYLRDVTGTFVWAFFLYALVPLVVMIAVFFMRPPVRSSEELEREEEAVMIAAALAHAGDMESAAEGEPVEVRA</sequence>
<dbReference type="RefSeq" id="WP_012109869.1">
    <property type="nucleotide sequence ID" value="NC_009719.1"/>
</dbReference>
<dbReference type="eggNOG" id="COG2807">
    <property type="taxonomic scope" value="Bacteria"/>
</dbReference>
<feature type="transmembrane region" description="Helical" evidence="4">
    <location>
        <begin position="104"/>
        <end position="128"/>
    </location>
</feature>
<dbReference type="PANTHER" id="PTHR11360:SF290">
    <property type="entry name" value="MONOCARBOXYLATE MFS PERMEASE"/>
    <property type="match status" value="1"/>
</dbReference>
<dbReference type="InterPro" id="IPR036259">
    <property type="entry name" value="MFS_trans_sf"/>
</dbReference>
<dbReference type="InterPro" id="IPR020846">
    <property type="entry name" value="MFS_dom"/>
</dbReference>
<keyword evidence="2 4" id="KW-1133">Transmembrane helix</keyword>
<feature type="transmembrane region" description="Helical" evidence="4">
    <location>
        <begin position="320"/>
        <end position="342"/>
    </location>
</feature>
<keyword evidence="1 4" id="KW-0812">Transmembrane</keyword>
<evidence type="ECO:0000256" key="3">
    <source>
        <dbReference type="ARBA" id="ARBA00023136"/>
    </source>
</evidence>
<feature type="transmembrane region" description="Helical" evidence="4">
    <location>
        <begin position="79"/>
        <end position="98"/>
    </location>
</feature>
<keyword evidence="3 4" id="KW-0472">Membrane</keyword>
<feature type="domain" description="Major facilitator superfamily (MFS) profile" evidence="5">
    <location>
        <begin position="13"/>
        <end position="408"/>
    </location>
</feature>
<dbReference type="PANTHER" id="PTHR11360">
    <property type="entry name" value="MONOCARBOXYLATE TRANSPORTER"/>
    <property type="match status" value="1"/>
</dbReference>
<feature type="transmembrane region" description="Helical" evidence="4">
    <location>
        <begin position="259"/>
        <end position="283"/>
    </location>
</feature>
<name>A7HRT0_PARL1</name>
<feature type="transmembrane region" description="Helical" evidence="4">
    <location>
        <begin position="381"/>
        <end position="403"/>
    </location>
</feature>
<organism evidence="6 7">
    <name type="scientific">Parvibaculum lavamentivorans (strain DS-1 / DSM 13023 / NCIMB 13966)</name>
    <dbReference type="NCBI Taxonomy" id="402881"/>
    <lineage>
        <taxon>Bacteria</taxon>
        <taxon>Pseudomonadati</taxon>
        <taxon>Pseudomonadota</taxon>
        <taxon>Alphaproteobacteria</taxon>
        <taxon>Hyphomicrobiales</taxon>
        <taxon>Parvibaculaceae</taxon>
        <taxon>Parvibaculum</taxon>
    </lineage>
</organism>
<evidence type="ECO:0000259" key="5">
    <source>
        <dbReference type="PROSITE" id="PS50850"/>
    </source>
</evidence>
<dbReference type="GO" id="GO:0022857">
    <property type="term" value="F:transmembrane transporter activity"/>
    <property type="evidence" value="ECO:0007669"/>
    <property type="project" value="InterPro"/>
</dbReference>
<dbReference type="Pfam" id="PF07690">
    <property type="entry name" value="MFS_1"/>
    <property type="match status" value="1"/>
</dbReference>
<feature type="transmembrane region" description="Helical" evidence="4">
    <location>
        <begin position="354"/>
        <end position="375"/>
    </location>
</feature>
<dbReference type="InterPro" id="IPR011701">
    <property type="entry name" value="MFS"/>
</dbReference>
<dbReference type="HOGENOM" id="CLU_001265_59_9_5"/>
<protein>
    <submittedName>
        <fullName evidence="6">Major facilitator superfamily MFS_1</fullName>
    </submittedName>
</protein>
<proteinExistence type="predicted"/>
<dbReference type="PROSITE" id="PS50850">
    <property type="entry name" value="MFS"/>
    <property type="match status" value="1"/>
</dbReference>
<feature type="transmembrane region" description="Helical" evidence="4">
    <location>
        <begin position="47"/>
        <end position="67"/>
    </location>
</feature>
<evidence type="ECO:0000256" key="1">
    <source>
        <dbReference type="ARBA" id="ARBA00022692"/>
    </source>
</evidence>
<accession>A7HRT0</accession>
<keyword evidence="7" id="KW-1185">Reference proteome</keyword>
<dbReference type="STRING" id="402881.Plav_0990"/>
<dbReference type="InterPro" id="IPR050327">
    <property type="entry name" value="Proton-linked_MCT"/>
</dbReference>
<reference evidence="6 7" key="1">
    <citation type="journal article" date="2011" name="Stand. Genomic Sci.">
        <title>Complete genome sequence of Parvibaculum lavamentivorans type strain (DS-1(T)).</title>
        <authorList>
            <person name="Schleheck D."/>
            <person name="Weiss M."/>
            <person name="Pitluck S."/>
            <person name="Bruce D."/>
            <person name="Land M.L."/>
            <person name="Han S."/>
            <person name="Saunders E."/>
            <person name="Tapia R."/>
            <person name="Detter C."/>
            <person name="Brettin T."/>
            <person name="Han J."/>
            <person name="Woyke T."/>
            <person name="Goodwin L."/>
            <person name="Pennacchio L."/>
            <person name="Nolan M."/>
            <person name="Cook A.M."/>
            <person name="Kjelleberg S."/>
            <person name="Thomas T."/>
        </authorList>
    </citation>
    <scope>NUCLEOTIDE SEQUENCE [LARGE SCALE GENOMIC DNA]</scope>
    <source>
        <strain evidence="7">DS-1 / DSM 13023 / NCIMB 13966</strain>
    </source>
</reference>
<feature type="transmembrane region" description="Helical" evidence="4">
    <location>
        <begin position="169"/>
        <end position="188"/>
    </location>
</feature>
<evidence type="ECO:0000256" key="2">
    <source>
        <dbReference type="ARBA" id="ARBA00022989"/>
    </source>
</evidence>
<feature type="transmembrane region" description="Helical" evidence="4">
    <location>
        <begin position="231"/>
        <end position="253"/>
    </location>
</feature>
<gene>
    <name evidence="6" type="ordered locus">Plav_0990</name>
</gene>
<dbReference type="KEGG" id="pla:Plav_0990"/>
<dbReference type="OrthoDB" id="146345at2"/>
<evidence type="ECO:0000313" key="6">
    <source>
        <dbReference type="EMBL" id="ABS62613.1"/>
    </source>
</evidence>
<evidence type="ECO:0000256" key="4">
    <source>
        <dbReference type="SAM" id="Phobius"/>
    </source>
</evidence>
<feature type="transmembrane region" description="Helical" evidence="4">
    <location>
        <begin position="140"/>
        <end position="163"/>
    </location>
</feature>
<dbReference type="Gene3D" id="1.20.1250.20">
    <property type="entry name" value="MFS general substrate transporter like domains"/>
    <property type="match status" value="2"/>
</dbReference>
<dbReference type="EMBL" id="CP000774">
    <property type="protein sequence ID" value="ABS62613.1"/>
    <property type="molecule type" value="Genomic_DNA"/>
</dbReference>
<feature type="transmembrane region" description="Helical" evidence="4">
    <location>
        <begin position="295"/>
        <end position="314"/>
    </location>
</feature>
<dbReference type="SUPFAM" id="SSF103473">
    <property type="entry name" value="MFS general substrate transporter"/>
    <property type="match status" value="1"/>
</dbReference>
<feature type="transmembrane region" description="Helical" evidence="4">
    <location>
        <begin position="12"/>
        <end position="35"/>
    </location>
</feature>
<evidence type="ECO:0000313" key="7">
    <source>
        <dbReference type="Proteomes" id="UP000006377"/>
    </source>
</evidence>